<feature type="region of interest" description="Disordered" evidence="1">
    <location>
        <begin position="157"/>
        <end position="231"/>
    </location>
</feature>
<dbReference type="InterPro" id="IPR033927">
    <property type="entry name" value="WASPfam_EVH1"/>
</dbReference>
<accession>A0A4Q9MFV8</accession>
<dbReference type="EMBL" id="ML143474">
    <property type="protein sequence ID" value="TBU24701.1"/>
    <property type="molecule type" value="Genomic_DNA"/>
</dbReference>
<dbReference type="Pfam" id="PF00568">
    <property type="entry name" value="WH1"/>
    <property type="match status" value="1"/>
</dbReference>
<feature type="domain" description="CRIB" evidence="2">
    <location>
        <begin position="239"/>
        <end position="254"/>
    </location>
</feature>
<dbReference type="InterPro" id="IPR000095">
    <property type="entry name" value="CRIB_dom"/>
</dbReference>
<dbReference type="PROSITE" id="PS50229">
    <property type="entry name" value="WH1"/>
    <property type="match status" value="1"/>
</dbReference>
<evidence type="ECO:0000256" key="1">
    <source>
        <dbReference type="SAM" id="MobiDB-lite"/>
    </source>
</evidence>
<feature type="domain" description="WH1" evidence="3">
    <location>
        <begin position="28"/>
        <end position="156"/>
    </location>
</feature>
<proteinExistence type="predicted"/>
<dbReference type="OrthoDB" id="8963340at2759"/>
<feature type="compositionally biased region" description="Low complexity" evidence="1">
    <location>
        <begin position="177"/>
        <end position="194"/>
    </location>
</feature>
<dbReference type="Proteomes" id="UP000292957">
    <property type="component" value="Unassembled WGS sequence"/>
</dbReference>
<sequence length="345" mass="37723">MAYPHPTSPAATISSLSSDERRSVLDYIPPDCKVIAVAPARIYHASFGAASDEWTSTGLRGMLVFGRNRITAYPDRPIGSGEGTSFEQNYWFRLIDLNSGKGIVWFHPLPQELDYHGDKPFFHTFSGASRMFGLRFDEDEDAEKFRKRITSRIQIIGTHPSHHVRALRSSPNPSSLPTRAPAPTARRGPAKPRAQAPKSVSFATPPASGSPPPAYSVALPQPEVERAPRTPRKLSPAMISGPNPGSFVHVAHVGLDAQGRVESTPNVEPGWTMILEELQGYGVTEKMVEKDFNFVEGFLAGAKASLIQELDKTTTAAANIKRAPTESAARARPGPMRRKNVPVYF</sequence>
<protein>
    <recommendedName>
        <fullName evidence="5">WH1-domain-containing protein</fullName>
    </recommendedName>
</protein>
<dbReference type="InterPro" id="IPR000697">
    <property type="entry name" value="WH1/EVH1_dom"/>
</dbReference>
<evidence type="ECO:0000313" key="4">
    <source>
        <dbReference type="EMBL" id="TBU24701.1"/>
    </source>
</evidence>
<evidence type="ECO:0000259" key="3">
    <source>
        <dbReference type="PROSITE" id="PS50229"/>
    </source>
</evidence>
<dbReference type="CDD" id="cd01205">
    <property type="entry name" value="EVH1_WASP-like"/>
    <property type="match status" value="1"/>
</dbReference>
<dbReference type="SUPFAM" id="SSF50729">
    <property type="entry name" value="PH domain-like"/>
    <property type="match status" value="1"/>
</dbReference>
<gene>
    <name evidence="4" type="ORF">BD311DRAFT_780825</name>
</gene>
<dbReference type="Gene3D" id="2.30.29.30">
    <property type="entry name" value="Pleckstrin-homology domain (PH domain)/Phosphotyrosine-binding domain (PTB)"/>
    <property type="match status" value="1"/>
</dbReference>
<organism evidence="4">
    <name type="scientific">Dichomitus squalens</name>
    <dbReference type="NCBI Taxonomy" id="114155"/>
    <lineage>
        <taxon>Eukaryota</taxon>
        <taxon>Fungi</taxon>
        <taxon>Dikarya</taxon>
        <taxon>Basidiomycota</taxon>
        <taxon>Agaricomycotina</taxon>
        <taxon>Agaricomycetes</taxon>
        <taxon>Polyporales</taxon>
        <taxon>Polyporaceae</taxon>
        <taxon>Dichomitus</taxon>
    </lineage>
</organism>
<evidence type="ECO:0000259" key="2">
    <source>
        <dbReference type="PROSITE" id="PS50108"/>
    </source>
</evidence>
<reference evidence="4" key="1">
    <citation type="submission" date="2019-01" db="EMBL/GenBank/DDBJ databases">
        <title>Draft genome sequences of three monokaryotic isolates of the white-rot basidiomycete fungus Dichomitus squalens.</title>
        <authorList>
            <consortium name="DOE Joint Genome Institute"/>
            <person name="Lopez S.C."/>
            <person name="Andreopoulos B."/>
            <person name="Pangilinan J."/>
            <person name="Lipzen A."/>
            <person name="Riley R."/>
            <person name="Ahrendt S."/>
            <person name="Ng V."/>
            <person name="Barry K."/>
            <person name="Daum C."/>
            <person name="Grigoriev I.V."/>
            <person name="Hilden K.S."/>
            <person name="Makela M.R."/>
            <person name="de Vries R.P."/>
        </authorList>
    </citation>
    <scope>NUCLEOTIDE SEQUENCE [LARGE SCALE GENOMIC DNA]</scope>
    <source>
        <strain evidence="4">OM18370.1</strain>
    </source>
</reference>
<dbReference type="InterPro" id="IPR036936">
    <property type="entry name" value="CRIB_dom_sf"/>
</dbReference>
<dbReference type="Gene3D" id="3.90.810.10">
    <property type="entry name" value="CRIB domain"/>
    <property type="match status" value="1"/>
</dbReference>
<dbReference type="InterPro" id="IPR011993">
    <property type="entry name" value="PH-like_dom_sf"/>
</dbReference>
<name>A0A4Q9MFV8_9APHY</name>
<dbReference type="AlphaFoldDB" id="A0A4Q9MFV8"/>
<evidence type="ECO:0008006" key="5">
    <source>
        <dbReference type="Google" id="ProtNLM"/>
    </source>
</evidence>
<dbReference type="PROSITE" id="PS50108">
    <property type="entry name" value="CRIB"/>
    <property type="match status" value="1"/>
</dbReference>
<dbReference type="SMART" id="SM00461">
    <property type="entry name" value="WH1"/>
    <property type="match status" value="1"/>
</dbReference>